<comment type="caution">
    <text evidence="6">The sequence shown here is derived from an EMBL/GenBank/DDBJ whole genome shotgun (WGS) entry which is preliminary data.</text>
</comment>
<dbReference type="AlphaFoldDB" id="A0A1E3H2P3"/>
<organism evidence="6 7">
    <name type="scientific">Methylobrevis pamukkalensis</name>
    <dbReference type="NCBI Taxonomy" id="1439726"/>
    <lineage>
        <taxon>Bacteria</taxon>
        <taxon>Pseudomonadati</taxon>
        <taxon>Pseudomonadota</taxon>
        <taxon>Alphaproteobacteria</taxon>
        <taxon>Hyphomicrobiales</taxon>
        <taxon>Pleomorphomonadaceae</taxon>
        <taxon>Methylobrevis</taxon>
    </lineage>
</organism>
<proteinExistence type="inferred from homology"/>
<keyword evidence="5" id="KW-1003">Cell membrane</keyword>
<evidence type="ECO:0000256" key="2">
    <source>
        <dbReference type="ARBA" id="ARBA00022692"/>
    </source>
</evidence>
<evidence type="ECO:0000313" key="6">
    <source>
        <dbReference type="EMBL" id="ODN70076.1"/>
    </source>
</evidence>
<dbReference type="EMBL" id="MCRJ01000063">
    <property type="protein sequence ID" value="ODN70076.1"/>
    <property type="molecule type" value="Genomic_DNA"/>
</dbReference>
<feature type="transmembrane region" description="Helical" evidence="5">
    <location>
        <begin position="101"/>
        <end position="121"/>
    </location>
</feature>
<dbReference type="InterPro" id="IPR051598">
    <property type="entry name" value="TSUP/Inactive_protease-like"/>
</dbReference>
<evidence type="ECO:0000256" key="5">
    <source>
        <dbReference type="RuleBase" id="RU363041"/>
    </source>
</evidence>
<evidence type="ECO:0000256" key="3">
    <source>
        <dbReference type="ARBA" id="ARBA00022989"/>
    </source>
</evidence>
<reference evidence="6 7" key="1">
    <citation type="submission" date="2016-07" db="EMBL/GenBank/DDBJ databases">
        <title>Draft Genome Sequence of Methylobrevis pamukkalensis PK2.</title>
        <authorList>
            <person name="Vasilenko O.V."/>
            <person name="Doronina N.V."/>
            <person name="Shmareva M.N."/>
            <person name="Tarlachkov S.V."/>
            <person name="Mustakhimov I."/>
            <person name="Trotsenko Y.A."/>
        </authorList>
    </citation>
    <scope>NUCLEOTIDE SEQUENCE [LARGE SCALE GENOMIC DNA]</scope>
    <source>
        <strain evidence="6 7">PK2</strain>
    </source>
</reference>
<keyword evidence="2 5" id="KW-0812">Transmembrane</keyword>
<dbReference type="PATRIC" id="fig|1439726.3.peg.2756"/>
<sequence length="147" mass="15244">MITSLALIARPQLVAFFAARRGGRLPNPRFTAVATVVTGVVLGFLVSISSVGAGAVGVTALVLLYPAMPVLRIVGTDIAHAVPLTLVAGMGHWMIGSVDWLLLVSLLLGSLPGIVIGSHFSPKVPERILRPLLAGVLILVGLKLLLS</sequence>
<dbReference type="InterPro" id="IPR002781">
    <property type="entry name" value="TM_pro_TauE-like"/>
</dbReference>
<protein>
    <recommendedName>
        <fullName evidence="5">Probable membrane transporter protein</fullName>
    </recommendedName>
</protein>
<evidence type="ECO:0000256" key="1">
    <source>
        <dbReference type="ARBA" id="ARBA00004141"/>
    </source>
</evidence>
<keyword evidence="3 5" id="KW-1133">Transmembrane helix</keyword>
<keyword evidence="4 5" id="KW-0472">Membrane</keyword>
<dbReference type="Proteomes" id="UP000094622">
    <property type="component" value="Unassembled WGS sequence"/>
</dbReference>
<feature type="transmembrane region" description="Helical" evidence="5">
    <location>
        <begin position="32"/>
        <end position="65"/>
    </location>
</feature>
<evidence type="ECO:0000256" key="4">
    <source>
        <dbReference type="ARBA" id="ARBA00023136"/>
    </source>
</evidence>
<evidence type="ECO:0000313" key="7">
    <source>
        <dbReference type="Proteomes" id="UP000094622"/>
    </source>
</evidence>
<feature type="transmembrane region" description="Helical" evidence="5">
    <location>
        <begin position="128"/>
        <end position="146"/>
    </location>
</feature>
<dbReference type="PANTHER" id="PTHR43701">
    <property type="entry name" value="MEMBRANE TRANSPORTER PROTEIN MJ0441-RELATED"/>
    <property type="match status" value="1"/>
</dbReference>
<dbReference type="GO" id="GO:0005886">
    <property type="term" value="C:plasma membrane"/>
    <property type="evidence" value="ECO:0007669"/>
    <property type="project" value="UniProtKB-SubCell"/>
</dbReference>
<dbReference type="Pfam" id="PF01925">
    <property type="entry name" value="TauE"/>
    <property type="match status" value="1"/>
</dbReference>
<keyword evidence="7" id="KW-1185">Reference proteome</keyword>
<name>A0A1E3H2P3_9HYPH</name>
<gene>
    <name evidence="6" type="ORF">A6302_02616</name>
</gene>
<comment type="similarity">
    <text evidence="5">Belongs to the 4-toluene sulfonate uptake permease (TSUP) (TC 2.A.102) family.</text>
</comment>
<accession>A0A1E3H2P3</accession>
<comment type="subcellular location">
    <subcellularLocation>
        <location evidence="5">Cell membrane</location>
        <topology evidence="5">Multi-pass membrane protein</topology>
    </subcellularLocation>
    <subcellularLocation>
        <location evidence="1">Membrane</location>
        <topology evidence="1">Multi-pass membrane protein</topology>
    </subcellularLocation>
</comment>
<dbReference type="PANTHER" id="PTHR43701:SF2">
    <property type="entry name" value="MEMBRANE TRANSPORTER PROTEIN YJNA-RELATED"/>
    <property type="match status" value="1"/>
</dbReference>